<dbReference type="PANTHER" id="PTHR43199:SF1">
    <property type="entry name" value="GLUTATHIONE HYDROLASE PROENZYME"/>
    <property type="match status" value="1"/>
</dbReference>
<organism evidence="5 6">
    <name type="scientific">Eiseniibacteriota bacterium</name>
    <dbReference type="NCBI Taxonomy" id="2212470"/>
    <lineage>
        <taxon>Bacteria</taxon>
        <taxon>Candidatus Eiseniibacteriota</taxon>
    </lineage>
</organism>
<comment type="similarity">
    <text evidence="1">Belongs to the gamma-glutamyltransferase family.</text>
</comment>
<protein>
    <recommendedName>
        <fullName evidence="7">Gamma-glutamyltransferase</fullName>
    </recommendedName>
</protein>
<dbReference type="Pfam" id="PF01019">
    <property type="entry name" value="G_glu_transpept"/>
    <property type="match status" value="1"/>
</dbReference>
<dbReference type="GO" id="GO:0016740">
    <property type="term" value="F:transferase activity"/>
    <property type="evidence" value="ECO:0007669"/>
    <property type="project" value="UniProtKB-KW"/>
</dbReference>
<evidence type="ECO:0008006" key="7">
    <source>
        <dbReference type="Google" id="ProtNLM"/>
    </source>
</evidence>
<evidence type="ECO:0000313" key="5">
    <source>
        <dbReference type="EMBL" id="NNF08527.1"/>
    </source>
</evidence>
<dbReference type="GO" id="GO:0016787">
    <property type="term" value="F:hydrolase activity"/>
    <property type="evidence" value="ECO:0007669"/>
    <property type="project" value="UniProtKB-KW"/>
</dbReference>
<dbReference type="Proteomes" id="UP000547674">
    <property type="component" value="Unassembled WGS sequence"/>
</dbReference>
<evidence type="ECO:0000313" key="6">
    <source>
        <dbReference type="Proteomes" id="UP000547674"/>
    </source>
</evidence>
<dbReference type="InterPro" id="IPR029055">
    <property type="entry name" value="Ntn_hydrolases_N"/>
</dbReference>
<sequence>MLRKIWSPIGTVLFAGLFLSLCTHSIAGEVGPSDLDLMPTSWSDRKEIDATLTVFGVEKPTAVGSSGAIAGTTGTSAVRAGLEALQQGGTAVDAVVTTALTQIALSAGSWVSYAGIFNLVYYEAESGEVYSLNAGFNTVLGENDPASIPKSEKFGGDGTPSGRTALVPGFFAGTEAAHDRFGKLPWSSLFDPAIHYAEEGFVLSEMHDSMLKKRKATLSRLEETKAVFTGSDGEFLGGGDVLRQPDLAKTLKAVAEQGSEYIYNGVWADRFVAAVRRDGGHMTLEDLQSYEPTWQEPTRTTHAGYDVVGPGLPGFGGAMVVEALNVMEAADLPAMGYPTESPEAFFWLTQISQLWATPFVHPSLRSFLLGGLDASIPSRLDKASAAAVWEKLEAGKIALATAPKTVDPKHSDAIVAVDAFGNVAAVVHTINATTWGETGIFVDGISIPDAASFQQAQIEEAGPGNRLPDPTTPLIVLRDGKPVLALSSIGAGLHQKTLTVLLTMLDHGLDLESAINSPSHHLPEFGAMGKATQQVIEGEFADEVLEAVRAMGLKIKEIPDGIDSRAPRGYVIGLAIDPEGTRRAVTTKMFNGAAMAH</sequence>
<evidence type="ECO:0000256" key="3">
    <source>
        <dbReference type="ARBA" id="ARBA00022801"/>
    </source>
</evidence>
<proteinExistence type="inferred from homology"/>
<name>A0A7Y2H475_UNCEI</name>
<dbReference type="SUPFAM" id="SSF56235">
    <property type="entry name" value="N-terminal nucleophile aminohydrolases (Ntn hydrolases)"/>
    <property type="match status" value="1"/>
</dbReference>
<dbReference type="InterPro" id="IPR051792">
    <property type="entry name" value="GGT_bact"/>
</dbReference>
<keyword evidence="3" id="KW-0378">Hydrolase</keyword>
<dbReference type="Gene3D" id="1.10.246.130">
    <property type="match status" value="1"/>
</dbReference>
<dbReference type="Gene3D" id="3.60.20.40">
    <property type="match status" value="1"/>
</dbReference>
<keyword evidence="4" id="KW-0865">Zymogen</keyword>
<reference evidence="5 6" key="1">
    <citation type="submission" date="2020-03" db="EMBL/GenBank/DDBJ databases">
        <title>Metabolic flexibility allows generalist bacteria to become dominant in a frequently disturbed ecosystem.</title>
        <authorList>
            <person name="Chen Y.-J."/>
            <person name="Leung P.M."/>
            <person name="Bay S.K."/>
            <person name="Hugenholtz P."/>
            <person name="Kessler A.J."/>
            <person name="Shelley G."/>
            <person name="Waite D.W."/>
            <person name="Cook P.L."/>
            <person name="Greening C."/>
        </authorList>
    </citation>
    <scope>NUCLEOTIDE SEQUENCE [LARGE SCALE GENOMIC DNA]</scope>
    <source>
        <strain evidence="5">SS_bin_28</strain>
    </source>
</reference>
<gene>
    <name evidence="5" type="ORF">HKN21_17325</name>
</gene>
<evidence type="ECO:0000256" key="2">
    <source>
        <dbReference type="ARBA" id="ARBA00022679"/>
    </source>
</evidence>
<accession>A0A7Y2H475</accession>
<evidence type="ECO:0000256" key="4">
    <source>
        <dbReference type="ARBA" id="ARBA00023145"/>
    </source>
</evidence>
<dbReference type="PANTHER" id="PTHR43199">
    <property type="entry name" value="GLUTATHIONE HYDROLASE"/>
    <property type="match status" value="1"/>
</dbReference>
<keyword evidence="2" id="KW-0808">Transferase</keyword>
<evidence type="ECO:0000256" key="1">
    <source>
        <dbReference type="ARBA" id="ARBA00009381"/>
    </source>
</evidence>
<comment type="caution">
    <text evidence="5">The sequence shown here is derived from an EMBL/GenBank/DDBJ whole genome shotgun (WGS) entry which is preliminary data.</text>
</comment>
<dbReference type="EMBL" id="JABDJR010000694">
    <property type="protein sequence ID" value="NNF08527.1"/>
    <property type="molecule type" value="Genomic_DNA"/>
</dbReference>
<dbReference type="InterPro" id="IPR043138">
    <property type="entry name" value="GGT_lsub"/>
</dbReference>
<dbReference type="InterPro" id="IPR043137">
    <property type="entry name" value="GGT_ssub_C"/>
</dbReference>
<dbReference type="AlphaFoldDB" id="A0A7Y2H475"/>
<dbReference type="PRINTS" id="PR01210">
    <property type="entry name" value="GGTRANSPTASE"/>
</dbReference>